<dbReference type="KEGG" id="paj:PAJ_2452"/>
<dbReference type="GO" id="GO:0003677">
    <property type="term" value="F:DNA binding"/>
    <property type="evidence" value="ECO:0007669"/>
    <property type="project" value="UniProtKB-KW"/>
</dbReference>
<keyword evidence="2" id="KW-0238">DNA-binding</keyword>
<reference evidence="6" key="1">
    <citation type="journal article" date="2012" name="Appl. Microbiol. Biotechnol.">
        <title>The complete genome sequence of Pantoea ananatis AJ13355, an organism with great biotechnological potential.</title>
        <authorList>
            <person name="Hara Y."/>
            <person name="Kadotani N."/>
            <person name="Izui H."/>
            <person name="Katashkina J.I."/>
            <person name="Kuvaeva T.M."/>
            <person name="Andreeva I.G."/>
            <person name="Golubeva L.I."/>
            <person name="Malko D.B."/>
            <person name="Makeev V.J."/>
            <person name="Mashko S.V."/>
            <person name="Kozlov Y.I."/>
        </authorList>
    </citation>
    <scope>NUCLEOTIDE SEQUENCE [LARGE SCALE GENOMIC DNA]</scope>
    <source>
        <strain evidence="6">AJ13355</strain>
    </source>
</reference>
<accession>A0A0H3L3T0</accession>
<dbReference type="eggNOG" id="COG2188">
    <property type="taxonomic scope" value="Bacteria"/>
</dbReference>
<dbReference type="PATRIC" id="fig|932677.3.peg.2828"/>
<dbReference type="PROSITE" id="PS50949">
    <property type="entry name" value="HTH_GNTR"/>
    <property type="match status" value="1"/>
</dbReference>
<evidence type="ECO:0000259" key="4">
    <source>
        <dbReference type="PROSITE" id="PS50949"/>
    </source>
</evidence>
<dbReference type="SUPFAM" id="SSF64288">
    <property type="entry name" value="Chorismate lyase-like"/>
    <property type="match status" value="1"/>
</dbReference>
<dbReference type="EMBL" id="AP012032">
    <property type="protein sequence ID" value="BAK12532.1"/>
    <property type="molecule type" value="Genomic_DNA"/>
</dbReference>
<feature type="domain" description="HTH gntR-type" evidence="4">
    <location>
        <begin position="8"/>
        <end position="76"/>
    </location>
</feature>
<dbReference type="PANTHER" id="PTHR44846">
    <property type="entry name" value="MANNOSYL-D-GLYCERATE TRANSPORT/METABOLISM SYSTEM REPRESSOR MNGR-RELATED"/>
    <property type="match status" value="1"/>
</dbReference>
<dbReference type="Pfam" id="PF07702">
    <property type="entry name" value="UTRA"/>
    <property type="match status" value="1"/>
</dbReference>
<evidence type="ECO:0000256" key="3">
    <source>
        <dbReference type="ARBA" id="ARBA00023163"/>
    </source>
</evidence>
<organism evidence="5 6">
    <name type="scientific">Pantoea ananatis (strain AJ13355)</name>
    <dbReference type="NCBI Taxonomy" id="932677"/>
    <lineage>
        <taxon>Bacteria</taxon>
        <taxon>Pseudomonadati</taxon>
        <taxon>Pseudomonadota</taxon>
        <taxon>Gammaproteobacteria</taxon>
        <taxon>Enterobacterales</taxon>
        <taxon>Erwiniaceae</taxon>
        <taxon>Pantoea</taxon>
    </lineage>
</organism>
<dbReference type="Gene3D" id="1.10.10.10">
    <property type="entry name" value="Winged helix-like DNA-binding domain superfamily/Winged helix DNA-binding domain"/>
    <property type="match status" value="1"/>
</dbReference>
<dbReference type="GO" id="GO:0045892">
    <property type="term" value="P:negative regulation of DNA-templated transcription"/>
    <property type="evidence" value="ECO:0007669"/>
    <property type="project" value="TreeGrafter"/>
</dbReference>
<evidence type="ECO:0000256" key="2">
    <source>
        <dbReference type="ARBA" id="ARBA00023125"/>
    </source>
</evidence>
<evidence type="ECO:0000313" key="5">
    <source>
        <dbReference type="EMBL" id="BAK12532.1"/>
    </source>
</evidence>
<gene>
    <name evidence="5" type="primary">farR</name>
    <name evidence="5" type="ordered locus">PAJ_2452</name>
</gene>
<dbReference type="Proteomes" id="UP000006690">
    <property type="component" value="Chromosome"/>
</dbReference>
<keyword evidence="1" id="KW-0805">Transcription regulation</keyword>
<dbReference type="Pfam" id="PF00392">
    <property type="entry name" value="GntR"/>
    <property type="match status" value="1"/>
</dbReference>
<evidence type="ECO:0000313" key="6">
    <source>
        <dbReference type="Proteomes" id="UP000006690"/>
    </source>
</evidence>
<dbReference type="SMART" id="SM00866">
    <property type="entry name" value="UTRA"/>
    <property type="match status" value="1"/>
</dbReference>
<dbReference type="AlphaFoldDB" id="A0A0H3L3T0"/>
<dbReference type="SUPFAM" id="SSF46785">
    <property type="entry name" value="Winged helix' DNA-binding domain"/>
    <property type="match status" value="1"/>
</dbReference>
<keyword evidence="3" id="KW-0804">Transcription</keyword>
<dbReference type="InterPro" id="IPR000524">
    <property type="entry name" value="Tscrpt_reg_HTH_GntR"/>
</dbReference>
<evidence type="ECO:0000256" key="1">
    <source>
        <dbReference type="ARBA" id="ARBA00023015"/>
    </source>
</evidence>
<dbReference type="InterPro" id="IPR011663">
    <property type="entry name" value="UTRA"/>
</dbReference>
<dbReference type="GO" id="GO:0003700">
    <property type="term" value="F:DNA-binding transcription factor activity"/>
    <property type="evidence" value="ECO:0007669"/>
    <property type="project" value="InterPro"/>
</dbReference>
<name>A0A0H3L3T0_PANAA</name>
<dbReference type="InterPro" id="IPR036390">
    <property type="entry name" value="WH_DNA-bd_sf"/>
</dbReference>
<dbReference type="InterPro" id="IPR028978">
    <property type="entry name" value="Chorismate_lyase_/UTRA_dom_sf"/>
</dbReference>
<dbReference type="InterPro" id="IPR036388">
    <property type="entry name" value="WH-like_DNA-bd_sf"/>
</dbReference>
<dbReference type="SMART" id="SM00345">
    <property type="entry name" value="HTH_GNTR"/>
    <property type="match status" value="1"/>
</dbReference>
<sequence length="246" mass="27819">MLMFDGITEKQKEVVDYILTKIMQDGLLPGDKLDTEIAIAKNIGITRATVREATRILIEQQRIYRVKGSGLFVGSIGKSNHSGRFHALSPFDYQAHKKGHKAVRKVLTASIIKVPGPDMAQALRIKNSDQIYKIVRLMCFDDIPVALEYIHLPVSLFSSMEFGRLEISKYSYIEQITGKKIQRRDQQLNAINVTDGEQLRLLNFNANEAALEINETVYLDDGMPCEVNIAIINTKLLQLRQNTERG</sequence>
<dbReference type="InterPro" id="IPR050679">
    <property type="entry name" value="Bact_HTH_transcr_reg"/>
</dbReference>
<dbReference type="PANTHER" id="PTHR44846:SF1">
    <property type="entry name" value="MANNOSYL-D-GLYCERATE TRANSPORT_METABOLISM SYSTEM REPRESSOR MNGR-RELATED"/>
    <property type="match status" value="1"/>
</dbReference>
<protein>
    <submittedName>
        <fullName evidence="5">Fatty acyl-responsive regulator FarR</fullName>
    </submittedName>
</protein>
<dbReference type="CDD" id="cd07377">
    <property type="entry name" value="WHTH_GntR"/>
    <property type="match status" value="1"/>
</dbReference>
<dbReference type="Gene3D" id="3.40.1410.10">
    <property type="entry name" value="Chorismate lyase-like"/>
    <property type="match status" value="1"/>
</dbReference>
<dbReference type="HOGENOM" id="CLU_063236_4_2_6"/>
<proteinExistence type="predicted"/>